<dbReference type="SUPFAM" id="SSF47699">
    <property type="entry name" value="Bifunctional inhibitor/lipid-transfer protein/seed storage 2S albumin"/>
    <property type="match status" value="1"/>
</dbReference>
<dbReference type="InterPro" id="IPR036312">
    <property type="entry name" value="Bifun_inhib/LTP/seed_sf"/>
</dbReference>
<evidence type="ECO:0000313" key="2">
    <source>
        <dbReference type="Proteomes" id="UP001418222"/>
    </source>
</evidence>
<name>A0AAP0BKW7_9ASPA</name>
<dbReference type="GO" id="GO:0008289">
    <property type="term" value="F:lipid binding"/>
    <property type="evidence" value="ECO:0007669"/>
    <property type="project" value="InterPro"/>
</dbReference>
<dbReference type="InterPro" id="IPR000528">
    <property type="entry name" value="Plant_nsLTP"/>
</dbReference>
<dbReference type="GO" id="GO:0006869">
    <property type="term" value="P:lipid transport"/>
    <property type="evidence" value="ECO:0007669"/>
    <property type="project" value="InterPro"/>
</dbReference>
<dbReference type="PRINTS" id="PR00382">
    <property type="entry name" value="LIPIDTRNSFER"/>
</dbReference>
<dbReference type="PANTHER" id="PTHR33076">
    <property type="entry name" value="NON-SPECIFIC LIPID-TRANSFER PROTEIN 2-RELATED"/>
    <property type="match status" value="1"/>
</dbReference>
<dbReference type="CDD" id="cd01960">
    <property type="entry name" value="nsLTP1"/>
    <property type="match status" value="1"/>
</dbReference>
<protein>
    <submittedName>
        <fullName evidence="1">Uncharacterized protein</fullName>
    </submittedName>
</protein>
<proteinExistence type="predicted"/>
<dbReference type="Gene3D" id="1.10.110.10">
    <property type="entry name" value="Plant lipid-transfer and hydrophobic proteins"/>
    <property type="match status" value="1"/>
</dbReference>
<gene>
    <name evidence="1" type="ORF">KSP39_PZI009529</name>
</gene>
<reference evidence="1 2" key="1">
    <citation type="journal article" date="2022" name="Nat. Plants">
        <title>Genomes of leafy and leafless Platanthera orchids illuminate the evolution of mycoheterotrophy.</title>
        <authorList>
            <person name="Li M.H."/>
            <person name="Liu K.W."/>
            <person name="Li Z."/>
            <person name="Lu H.C."/>
            <person name="Ye Q.L."/>
            <person name="Zhang D."/>
            <person name="Wang J.Y."/>
            <person name="Li Y.F."/>
            <person name="Zhong Z.M."/>
            <person name="Liu X."/>
            <person name="Yu X."/>
            <person name="Liu D.K."/>
            <person name="Tu X.D."/>
            <person name="Liu B."/>
            <person name="Hao Y."/>
            <person name="Liao X.Y."/>
            <person name="Jiang Y.T."/>
            <person name="Sun W.H."/>
            <person name="Chen J."/>
            <person name="Chen Y.Q."/>
            <person name="Ai Y."/>
            <person name="Zhai J.W."/>
            <person name="Wu S.S."/>
            <person name="Zhou Z."/>
            <person name="Hsiao Y.Y."/>
            <person name="Wu W.L."/>
            <person name="Chen Y.Y."/>
            <person name="Lin Y.F."/>
            <person name="Hsu J.L."/>
            <person name="Li C.Y."/>
            <person name="Wang Z.W."/>
            <person name="Zhao X."/>
            <person name="Zhong W.Y."/>
            <person name="Ma X.K."/>
            <person name="Ma L."/>
            <person name="Huang J."/>
            <person name="Chen G.Z."/>
            <person name="Huang M.Z."/>
            <person name="Huang L."/>
            <person name="Peng D.H."/>
            <person name="Luo Y.B."/>
            <person name="Zou S.Q."/>
            <person name="Chen S.P."/>
            <person name="Lan S."/>
            <person name="Tsai W.C."/>
            <person name="Van de Peer Y."/>
            <person name="Liu Z.J."/>
        </authorList>
    </citation>
    <scope>NUCLEOTIDE SEQUENCE [LARGE SCALE GENOMIC DNA]</scope>
    <source>
        <strain evidence="1">Lor287</strain>
    </source>
</reference>
<sequence>MHSLHSAARTMPDWHTVCGCLKSLAAQIPNFKPGLSSSLPGKCCVNIPYPISTTTDC</sequence>
<comment type="caution">
    <text evidence="1">The sequence shown here is derived from an EMBL/GenBank/DDBJ whole genome shotgun (WGS) entry which is preliminary data.</text>
</comment>
<accession>A0AAP0BKW7</accession>
<dbReference type="Proteomes" id="UP001418222">
    <property type="component" value="Unassembled WGS sequence"/>
</dbReference>
<keyword evidence="2" id="KW-1185">Reference proteome</keyword>
<dbReference type="AlphaFoldDB" id="A0AAP0BKW7"/>
<organism evidence="1 2">
    <name type="scientific">Platanthera zijinensis</name>
    <dbReference type="NCBI Taxonomy" id="2320716"/>
    <lineage>
        <taxon>Eukaryota</taxon>
        <taxon>Viridiplantae</taxon>
        <taxon>Streptophyta</taxon>
        <taxon>Embryophyta</taxon>
        <taxon>Tracheophyta</taxon>
        <taxon>Spermatophyta</taxon>
        <taxon>Magnoliopsida</taxon>
        <taxon>Liliopsida</taxon>
        <taxon>Asparagales</taxon>
        <taxon>Orchidaceae</taxon>
        <taxon>Orchidoideae</taxon>
        <taxon>Orchideae</taxon>
        <taxon>Orchidinae</taxon>
        <taxon>Platanthera</taxon>
    </lineage>
</organism>
<evidence type="ECO:0000313" key="1">
    <source>
        <dbReference type="EMBL" id="KAK8942318.1"/>
    </source>
</evidence>
<dbReference type="EMBL" id="JBBWWQ010000007">
    <property type="protein sequence ID" value="KAK8942318.1"/>
    <property type="molecule type" value="Genomic_DNA"/>
</dbReference>